<gene>
    <name evidence="2" type="ORF">HORIV_45320</name>
</gene>
<keyword evidence="1" id="KW-0472">Membrane</keyword>
<name>A0ABM7GMZ7_9GAMM</name>
<accession>A0ABM7GMZ7</accession>
<protein>
    <recommendedName>
        <fullName evidence="4">Secreted protein</fullName>
    </recommendedName>
</protein>
<evidence type="ECO:0000256" key="1">
    <source>
        <dbReference type="SAM" id="Phobius"/>
    </source>
</evidence>
<evidence type="ECO:0008006" key="4">
    <source>
        <dbReference type="Google" id="ProtNLM"/>
    </source>
</evidence>
<keyword evidence="3" id="KW-1185">Reference proteome</keyword>
<feature type="transmembrane region" description="Helical" evidence="1">
    <location>
        <begin position="6"/>
        <end position="23"/>
    </location>
</feature>
<keyword evidence="1" id="KW-0812">Transmembrane</keyword>
<dbReference type="Proteomes" id="UP000289555">
    <property type="component" value="Chromosome"/>
</dbReference>
<reference evidence="3" key="1">
    <citation type="journal article" date="2019" name="Microbiol. Resour. Announc.">
        <title>Complete Genome Sequence of Halomonas olivaria, a Moderately Halophilic Bacterium Isolated from Olive Processing Effluents, Obtained by Nanopore Sequencing.</title>
        <authorList>
            <person name="Nagata S."/>
            <person name="Ii K.M."/>
            <person name="Tsukimi T."/>
            <person name="Miura M.C."/>
            <person name="Galipon J."/>
            <person name="Arakawa K."/>
        </authorList>
    </citation>
    <scope>NUCLEOTIDE SEQUENCE [LARGE SCALE GENOMIC DNA]</scope>
    <source>
        <strain evidence="3">TYRC17</strain>
    </source>
</reference>
<dbReference type="EMBL" id="AP019416">
    <property type="protein sequence ID" value="BBI52111.1"/>
    <property type="molecule type" value="Genomic_DNA"/>
</dbReference>
<evidence type="ECO:0000313" key="3">
    <source>
        <dbReference type="Proteomes" id="UP000289555"/>
    </source>
</evidence>
<sequence length="108" mass="12024">MLDGFLARGFLLGFLIQTLIFLLQPLRVVTLKRDTLATVKLQNPACHVIQEVAVVGNRHDGTVIVVKETFQPRHRLCVKVVGRLVKQQHIRAGKQQAAECDTASLTAR</sequence>
<organism evidence="2 3">
    <name type="scientific">Vreelandella olivaria</name>
    <dbReference type="NCBI Taxonomy" id="390919"/>
    <lineage>
        <taxon>Bacteria</taxon>
        <taxon>Pseudomonadati</taxon>
        <taxon>Pseudomonadota</taxon>
        <taxon>Gammaproteobacteria</taxon>
        <taxon>Oceanospirillales</taxon>
        <taxon>Halomonadaceae</taxon>
        <taxon>Vreelandella</taxon>
    </lineage>
</organism>
<evidence type="ECO:0000313" key="2">
    <source>
        <dbReference type="EMBL" id="BBI52111.1"/>
    </source>
</evidence>
<proteinExistence type="predicted"/>
<keyword evidence="1" id="KW-1133">Transmembrane helix</keyword>